<gene>
    <name evidence="1" type="ORF">SAMN05421852_107140</name>
</gene>
<evidence type="ECO:0008006" key="3">
    <source>
        <dbReference type="Google" id="ProtNLM"/>
    </source>
</evidence>
<keyword evidence="2" id="KW-1185">Reference proteome</keyword>
<proteinExistence type="predicted"/>
<dbReference type="OrthoDB" id="2433584at2"/>
<dbReference type="STRING" id="46223.SAMN05421852_107140"/>
<protein>
    <recommendedName>
        <fullName evidence="3">YqhG</fullName>
    </recommendedName>
</protein>
<dbReference type="AlphaFoldDB" id="A0A1I3QE49"/>
<dbReference type="Proteomes" id="UP000199545">
    <property type="component" value="Unassembled WGS sequence"/>
</dbReference>
<organism evidence="1 2">
    <name type="scientific">Thermoflavimicrobium dichotomicum</name>
    <dbReference type="NCBI Taxonomy" id="46223"/>
    <lineage>
        <taxon>Bacteria</taxon>
        <taxon>Bacillati</taxon>
        <taxon>Bacillota</taxon>
        <taxon>Bacilli</taxon>
        <taxon>Bacillales</taxon>
        <taxon>Thermoactinomycetaceae</taxon>
        <taxon>Thermoflavimicrobium</taxon>
    </lineage>
</organism>
<accession>A0A1I3QE49</accession>
<reference evidence="1 2" key="1">
    <citation type="submission" date="2016-10" db="EMBL/GenBank/DDBJ databases">
        <authorList>
            <person name="de Groot N.N."/>
        </authorList>
    </citation>
    <scope>NUCLEOTIDE SEQUENCE [LARGE SCALE GENOMIC DNA]</scope>
    <source>
        <strain evidence="1 2">DSM 44778</strain>
    </source>
</reference>
<dbReference type="EMBL" id="FORR01000007">
    <property type="protein sequence ID" value="SFJ32534.1"/>
    <property type="molecule type" value="Genomic_DNA"/>
</dbReference>
<evidence type="ECO:0000313" key="1">
    <source>
        <dbReference type="EMBL" id="SFJ32534.1"/>
    </source>
</evidence>
<evidence type="ECO:0000313" key="2">
    <source>
        <dbReference type="Proteomes" id="UP000199545"/>
    </source>
</evidence>
<name>A0A1I3QE49_9BACL</name>
<dbReference type="InterPro" id="IPR024562">
    <property type="entry name" value="YqhG"/>
</dbReference>
<dbReference type="Pfam" id="PF11079">
    <property type="entry name" value="YqhG"/>
    <property type="match status" value="1"/>
</dbReference>
<sequence length="282" mass="33483">MDQQKVRSFTERYLKSYECHIIESAPTYLQTQLSIEADKDLLNRPFYWMYVERMNLPPQPARFCFIFDPENCPEDLRGEYLFFGSPRFAQMLQSAQKHGRFTRLYQQPSSRESLSRVSKAYTPWLGMNFQVSYICDQKKDRITYLGINLCTGEIVEPFYPTIRSLGWTSKLPPKRHVTAPRLSFAEAVGELEYFLQEQIEGEDPTWAVEAKKRLEMELDTLAHYYPEQEQRTEEQEKERVQRQRELIWQYHPRIEVQLINGGLFYMEQPAKQLSLKVYDAEG</sequence>
<dbReference type="RefSeq" id="WP_093229744.1">
    <property type="nucleotide sequence ID" value="NZ_FORR01000007.1"/>
</dbReference>